<name>A0A383EB48_9ZZZZ</name>
<dbReference type="EMBL" id="UINC01223922">
    <property type="protein sequence ID" value="SVE53318.1"/>
    <property type="molecule type" value="Genomic_DNA"/>
</dbReference>
<dbReference type="GO" id="GO:0006044">
    <property type="term" value="P:N-acetylglucosamine metabolic process"/>
    <property type="evidence" value="ECO:0007669"/>
    <property type="project" value="TreeGrafter"/>
</dbReference>
<organism evidence="1">
    <name type="scientific">marine metagenome</name>
    <dbReference type="NCBI Taxonomy" id="408172"/>
    <lineage>
        <taxon>unclassified sequences</taxon>
        <taxon>metagenomes</taxon>
        <taxon>ecological metagenomes</taxon>
    </lineage>
</organism>
<accession>A0A383EB48</accession>
<dbReference type="PANTHER" id="PTHR12224">
    <property type="entry name" value="BETA-1,4-MANNOSYL-GLYCOPROTEIN BETA-1,4-N-ACETYLGLUCOSAMINYL-TRANSFERASE"/>
    <property type="match status" value="1"/>
</dbReference>
<dbReference type="GO" id="GO:0003830">
    <property type="term" value="F:beta-1,4-mannosylglycoprotein 4-beta-N-acetylglucosaminyltransferase activity"/>
    <property type="evidence" value="ECO:0007669"/>
    <property type="project" value="InterPro"/>
</dbReference>
<dbReference type="GO" id="GO:0016020">
    <property type="term" value="C:membrane"/>
    <property type="evidence" value="ECO:0007669"/>
    <property type="project" value="InterPro"/>
</dbReference>
<evidence type="ECO:0000313" key="1">
    <source>
        <dbReference type="EMBL" id="SVE53318.1"/>
    </source>
</evidence>
<feature type="non-terminal residue" evidence="1">
    <location>
        <position position="95"/>
    </location>
</feature>
<proteinExistence type="predicted"/>
<dbReference type="Pfam" id="PF04724">
    <property type="entry name" value="Glyco_transf_17"/>
    <property type="match status" value="1"/>
</dbReference>
<dbReference type="AlphaFoldDB" id="A0A383EB48"/>
<dbReference type="InterPro" id="IPR006813">
    <property type="entry name" value="Glyco_trans_17"/>
</dbReference>
<protein>
    <submittedName>
        <fullName evidence="1">Uncharacterized protein</fullName>
    </submittedName>
</protein>
<sequence length="95" mass="11374">MYFDEEVVLDVRLNTLDKYVDYFVIVESSFTHKGDNKNLTFNHNKFEKFKNKIIYLVYDKQPKGIEVVNENDSEDEKSRKYILNAALRENGQRNF</sequence>
<gene>
    <name evidence="1" type="ORF">METZ01_LOCUS506172</name>
</gene>
<dbReference type="PANTHER" id="PTHR12224:SF0">
    <property type="entry name" value="BETA-1,4-MANNOSYL-GLYCOPROTEIN 4-BETA-N-ACETYLGLUCOSAMINYLTRANSFERASE"/>
    <property type="match status" value="1"/>
</dbReference>
<reference evidence="1" key="1">
    <citation type="submission" date="2018-05" db="EMBL/GenBank/DDBJ databases">
        <authorList>
            <person name="Lanie J.A."/>
            <person name="Ng W.-L."/>
            <person name="Kazmierczak K.M."/>
            <person name="Andrzejewski T.M."/>
            <person name="Davidsen T.M."/>
            <person name="Wayne K.J."/>
            <person name="Tettelin H."/>
            <person name="Glass J.I."/>
            <person name="Rusch D."/>
            <person name="Podicherti R."/>
            <person name="Tsui H.-C.T."/>
            <person name="Winkler M.E."/>
        </authorList>
    </citation>
    <scope>NUCLEOTIDE SEQUENCE</scope>
</reference>